<dbReference type="HAMAP" id="MF_00046">
    <property type="entry name" value="MurC"/>
    <property type="match status" value="1"/>
</dbReference>
<evidence type="ECO:0000256" key="14">
    <source>
        <dbReference type="ARBA" id="ARBA00023306"/>
    </source>
</evidence>
<evidence type="ECO:0000259" key="22">
    <source>
        <dbReference type="Pfam" id="PF08245"/>
    </source>
</evidence>
<dbReference type="Pfam" id="PF02875">
    <property type="entry name" value="Mur_ligase_C"/>
    <property type="match status" value="1"/>
</dbReference>
<dbReference type="GO" id="GO:0005524">
    <property type="term" value="F:ATP binding"/>
    <property type="evidence" value="ECO:0007669"/>
    <property type="project" value="UniProtKB-UniRule"/>
</dbReference>
<dbReference type="GO" id="GO:0009252">
    <property type="term" value="P:peptidoglycan biosynthetic process"/>
    <property type="evidence" value="ECO:0007669"/>
    <property type="project" value="UniProtKB-UniRule"/>
</dbReference>
<keyword evidence="14 19" id="KW-0131">Cell cycle</keyword>
<feature type="domain" description="Mur ligase central" evidence="22">
    <location>
        <begin position="127"/>
        <end position="307"/>
    </location>
</feature>
<dbReference type="GO" id="GO:0005737">
    <property type="term" value="C:cytoplasm"/>
    <property type="evidence" value="ECO:0007669"/>
    <property type="project" value="UniProtKB-SubCell"/>
</dbReference>
<dbReference type="SUPFAM" id="SSF51984">
    <property type="entry name" value="MurCD N-terminal domain"/>
    <property type="match status" value="1"/>
</dbReference>
<dbReference type="SUPFAM" id="SSF53623">
    <property type="entry name" value="MurD-like peptide ligases, catalytic domain"/>
    <property type="match status" value="1"/>
</dbReference>
<dbReference type="FunFam" id="3.40.50.720:FF:000046">
    <property type="entry name" value="UDP-N-acetylmuramate--L-alanine ligase"/>
    <property type="match status" value="1"/>
</dbReference>
<dbReference type="GO" id="GO:0071555">
    <property type="term" value="P:cell wall organization"/>
    <property type="evidence" value="ECO:0007669"/>
    <property type="project" value="UniProtKB-KW"/>
</dbReference>
<organism evidence="23 24">
    <name type="scientific">Vibrio galatheae</name>
    <dbReference type="NCBI Taxonomy" id="579748"/>
    <lineage>
        <taxon>Bacteria</taxon>
        <taxon>Pseudomonadati</taxon>
        <taxon>Pseudomonadota</taxon>
        <taxon>Gammaproteobacteria</taxon>
        <taxon>Vibrionales</taxon>
        <taxon>Vibrionaceae</taxon>
        <taxon>Vibrio</taxon>
    </lineage>
</organism>
<gene>
    <name evidence="19 23" type="primary">murC</name>
    <name evidence="23" type="ORF">TW81_14130</name>
</gene>
<comment type="pathway">
    <text evidence="3 19">Cell wall biogenesis; peptidoglycan biosynthesis.</text>
</comment>
<keyword evidence="11 19" id="KW-0067">ATP-binding</keyword>
<evidence type="ECO:0000313" key="24">
    <source>
        <dbReference type="Proteomes" id="UP000033673"/>
    </source>
</evidence>
<dbReference type="Pfam" id="PF01225">
    <property type="entry name" value="Mur_ligase"/>
    <property type="match status" value="1"/>
</dbReference>
<evidence type="ECO:0000256" key="6">
    <source>
        <dbReference type="ARBA" id="ARBA00021749"/>
    </source>
</evidence>
<evidence type="ECO:0000256" key="19">
    <source>
        <dbReference type="HAMAP-Rule" id="MF_00046"/>
    </source>
</evidence>
<evidence type="ECO:0000256" key="7">
    <source>
        <dbReference type="ARBA" id="ARBA00022490"/>
    </source>
</evidence>
<feature type="domain" description="Mur ligase N-terminal catalytic" evidence="20">
    <location>
        <begin position="25"/>
        <end position="122"/>
    </location>
</feature>
<keyword evidence="13 19" id="KW-0573">Peptidoglycan synthesis</keyword>
<name>A0A0F4NGJ1_9VIBR</name>
<dbReference type="Gene3D" id="3.40.1190.10">
    <property type="entry name" value="Mur-like, catalytic domain"/>
    <property type="match status" value="1"/>
</dbReference>
<evidence type="ECO:0000256" key="2">
    <source>
        <dbReference type="ARBA" id="ARBA00004496"/>
    </source>
</evidence>
<dbReference type="PANTHER" id="PTHR43445">
    <property type="entry name" value="UDP-N-ACETYLMURAMATE--L-ALANINE LIGASE-RELATED"/>
    <property type="match status" value="1"/>
</dbReference>
<keyword evidence="15 19" id="KW-0961">Cell wall biogenesis/degradation</keyword>
<dbReference type="Gene3D" id="3.40.50.720">
    <property type="entry name" value="NAD(P)-binding Rossmann-like Domain"/>
    <property type="match status" value="1"/>
</dbReference>
<dbReference type="InterPro" id="IPR013221">
    <property type="entry name" value="Mur_ligase_cen"/>
</dbReference>
<evidence type="ECO:0000256" key="1">
    <source>
        <dbReference type="ARBA" id="ARBA00003921"/>
    </source>
</evidence>
<keyword evidence="7 19" id="KW-0963">Cytoplasm</keyword>
<dbReference type="UniPathway" id="UPA00219"/>
<evidence type="ECO:0000313" key="23">
    <source>
        <dbReference type="EMBL" id="KJY82235.1"/>
    </source>
</evidence>
<comment type="pathway">
    <text evidence="17">Glycan biosynthesis.</text>
</comment>
<dbReference type="InterPro" id="IPR004101">
    <property type="entry name" value="Mur_ligase_C"/>
</dbReference>
<evidence type="ECO:0000259" key="20">
    <source>
        <dbReference type="Pfam" id="PF01225"/>
    </source>
</evidence>
<evidence type="ECO:0000256" key="11">
    <source>
        <dbReference type="ARBA" id="ARBA00022840"/>
    </source>
</evidence>
<evidence type="ECO:0000256" key="5">
    <source>
        <dbReference type="ARBA" id="ARBA00012211"/>
    </source>
</evidence>
<evidence type="ECO:0000256" key="13">
    <source>
        <dbReference type="ARBA" id="ARBA00022984"/>
    </source>
</evidence>
<evidence type="ECO:0000256" key="12">
    <source>
        <dbReference type="ARBA" id="ARBA00022960"/>
    </source>
</evidence>
<comment type="function">
    <text evidence="1 19">Cell wall formation.</text>
</comment>
<dbReference type="SUPFAM" id="SSF53244">
    <property type="entry name" value="MurD-like peptide ligases, peptide-binding domain"/>
    <property type="match status" value="1"/>
</dbReference>
<evidence type="ECO:0000256" key="4">
    <source>
        <dbReference type="ARBA" id="ARBA00010416"/>
    </source>
</evidence>
<evidence type="ECO:0000256" key="10">
    <source>
        <dbReference type="ARBA" id="ARBA00022741"/>
    </source>
</evidence>
<dbReference type="Proteomes" id="UP000033673">
    <property type="component" value="Unassembled WGS sequence"/>
</dbReference>
<comment type="catalytic activity">
    <reaction evidence="16 19">
        <text>UDP-N-acetyl-alpha-D-muramate + L-alanine + ATP = UDP-N-acetyl-alpha-D-muramoyl-L-alanine + ADP + phosphate + H(+)</text>
        <dbReference type="Rhea" id="RHEA:23372"/>
        <dbReference type="ChEBI" id="CHEBI:15378"/>
        <dbReference type="ChEBI" id="CHEBI:30616"/>
        <dbReference type="ChEBI" id="CHEBI:43474"/>
        <dbReference type="ChEBI" id="CHEBI:57972"/>
        <dbReference type="ChEBI" id="CHEBI:70757"/>
        <dbReference type="ChEBI" id="CHEBI:83898"/>
        <dbReference type="ChEBI" id="CHEBI:456216"/>
        <dbReference type="EC" id="6.3.2.8"/>
    </reaction>
</comment>
<dbReference type="InterPro" id="IPR036565">
    <property type="entry name" value="Mur-like_cat_sf"/>
</dbReference>
<feature type="domain" description="Mur ligase C-terminal" evidence="21">
    <location>
        <begin position="330"/>
        <end position="464"/>
    </location>
</feature>
<dbReference type="PANTHER" id="PTHR43445:SF3">
    <property type="entry name" value="UDP-N-ACETYLMURAMATE--L-ALANINE LIGASE"/>
    <property type="match status" value="1"/>
</dbReference>
<proteinExistence type="inferred from homology"/>
<keyword evidence="10 19" id="KW-0547">Nucleotide-binding</keyword>
<dbReference type="GO" id="GO:0008360">
    <property type="term" value="P:regulation of cell shape"/>
    <property type="evidence" value="ECO:0007669"/>
    <property type="project" value="UniProtKB-KW"/>
</dbReference>
<dbReference type="GO" id="GO:0051301">
    <property type="term" value="P:cell division"/>
    <property type="evidence" value="ECO:0007669"/>
    <property type="project" value="UniProtKB-KW"/>
</dbReference>
<protein>
    <recommendedName>
        <fullName evidence="6 19">UDP-N-acetylmuramate--L-alanine ligase</fullName>
        <ecNumber evidence="5 19">6.3.2.8</ecNumber>
    </recommendedName>
    <alternativeName>
        <fullName evidence="18 19">UDP-N-acetylmuramoyl-L-alanine synthetase</fullName>
    </alternativeName>
</protein>
<dbReference type="OrthoDB" id="9804126at2"/>
<dbReference type="RefSeq" id="WP_045956374.1">
    <property type="nucleotide sequence ID" value="NZ_JXXV01000025.1"/>
</dbReference>
<dbReference type="AlphaFoldDB" id="A0A0F4NGJ1"/>
<dbReference type="EMBL" id="JXXV01000025">
    <property type="protein sequence ID" value="KJY82235.1"/>
    <property type="molecule type" value="Genomic_DNA"/>
</dbReference>
<evidence type="ECO:0000256" key="17">
    <source>
        <dbReference type="ARBA" id="ARBA00060592"/>
    </source>
</evidence>
<comment type="caution">
    <text evidence="23">The sequence shown here is derived from an EMBL/GenBank/DDBJ whole genome shotgun (WGS) entry which is preliminary data.</text>
</comment>
<evidence type="ECO:0000256" key="15">
    <source>
        <dbReference type="ARBA" id="ARBA00023316"/>
    </source>
</evidence>
<evidence type="ECO:0000259" key="21">
    <source>
        <dbReference type="Pfam" id="PF02875"/>
    </source>
</evidence>
<dbReference type="Gene3D" id="3.90.190.20">
    <property type="entry name" value="Mur ligase, C-terminal domain"/>
    <property type="match status" value="1"/>
</dbReference>
<evidence type="ECO:0000256" key="3">
    <source>
        <dbReference type="ARBA" id="ARBA00004752"/>
    </source>
</evidence>
<keyword evidence="24" id="KW-1185">Reference proteome</keyword>
<evidence type="ECO:0000256" key="18">
    <source>
        <dbReference type="ARBA" id="ARBA00079022"/>
    </source>
</evidence>
<dbReference type="GO" id="GO:0008763">
    <property type="term" value="F:UDP-N-acetylmuramate-L-alanine ligase activity"/>
    <property type="evidence" value="ECO:0007669"/>
    <property type="project" value="UniProtKB-UniRule"/>
</dbReference>
<comment type="similarity">
    <text evidence="4 19">Belongs to the MurCDEF family.</text>
</comment>
<keyword evidence="12 19" id="KW-0133">Cell shape</keyword>
<dbReference type="FunFam" id="3.40.1190.10:FF:000001">
    <property type="entry name" value="UDP-N-acetylmuramate--L-alanine ligase"/>
    <property type="match status" value="1"/>
</dbReference>
<dbReference type="Pfam" id="PF08245">
    <property type="entry name" value="Mur_ligase_M"/>
    <property type="match status" value="1"/>
</dbReference>
<dbReference type="NCBIfam" id="TIGR01082">
    <property type="entry name" value="murC"/>
    <property type="match status" value="1"/>
</dbReference>
<dbReference type="STRING" id="579748.TW81_14130"/>
<reference evidence="23 24" key="1">
    <citation type="journal article" date="2015" name="BMC Genomics">
        <title>Genome mining reveals unlocked bioactive potential of marine Gram-negative bacteria.</title>
        <authorList>
            <person name="Machado H."/>
            <person name="Sonnenschein E.C."/>
            <person name="Melchiorsen J."/>
            <person name="Gram L."/>
        </authorList>
    </citation>
    <scope>NUCLEOTIDE SEQUENCE [LARGE SCALE GENOMIC DNA]</scope>
    <source>
        <strain evidence="23 24">S2757</strain>
    </source>
</reference>
<comment type="subcellular location">
    <subcellularLocation>
        <location evidence="2 19">Cytoplasm</location>
    </subcellularLocation>
</comment>
<keyword evidence="8 19" id="KW-0436">Ligase</keyword>
<evidence type="ECO:0000256" key="16">
    <source>
        <dbReference type="ARBA" id="ARBA00047833"/>
    </source>
</evidence>
<evidence type="ECO:0000256" key="9">
    <source>
        <dbReference type="ARBA" id="ARBA00022618"/>
    </source>
</evidence>
<dbReference type="InterPro" id="IPR005758">
    <property type="entry name" value="UDP-N-AcMur_Ala_ligase_MurC"/>
</dbReference>
<dbReference type="InterPro" id="IPR050061">
    <property type="entry name" value="MurCDEF_pg_biosynth"/>
</dbReference>
<evidence type="ECO:0000256" key="8">
    <source>
        <dbReference type="ARBA" id="ARBA00022598"/>
    </source>
</evidence>
<sequence>MTIKHTQDLVQIRAMVPEMRRVECIHFIGIGGAGMSGIAEVLLNEGYQISGSDIAANPVTERLTQKGAKVYIGHAKENVSKASVVVVSTAINEENPEIIAARAARIPVVRRAEMLAELMRFRHGIAVAGTHGKTTTTALVTQIYSEAGLDPTFVNGGLVKSAGTNARLGSSRILIAEADESDASFLHLQPMVSIVTNIEADHMDTYGGDFETLKQTFIDFLHNLPFYGQAIVCIDDPVVRELVPKISRQVITYGFSPDADVRIDNYRQEGQQGKFTVIRQGKADLEITLNIPGRHNALNASAAIAVATEDDIADEAILKAMAGTQGTGRRFDHLGEFDTGNGQAMLVDDYGHHPTEVDVTIQAARNGWKEKRLVMVFQPHRYSRTRDLYDDFANVLEQVDVLIMLDVYAAGEKPIAGADGRALCRTIRSRGKLDPIFVPESKALPSVLANVLQDGDLVLTQGAGDIGKVAKQLAAFELNVDKMTQASV</sequence>
<dbReference type="EC" id="6.3.2.8" evidence="5 19"/>
<dbReference type="InterPro" id="IPR000713">
    <property type="entry name" value="Mur_ligase_N"/>
</dbReference>
<feature type="binding site" evidence="19">
    <location>
        <begin position="129"/>
        <end position="135"/>
    </location>
    <ligand>
        <name>ATP</name>
        <dbReference type="ChEBI" id="CHEBI:30616"/>
    </ligand>
</feature>
<dbReference type="InterPro" id="IPR036615">
    <property type="entry name" value="Mur_ligase_C_dom_sf"/>
</dbReference>
<accession>A0A0F4NGJ1</accession>
<keyword evidence="9 19" id="KW-0132">Cell division</keyword>
<dbReference type="PATRIC" id="fig|579748.3.peg.2920"/>